<comment type="similarity">
    <text evidence="1">Belongs to the leucine-binding protein family.</text>
</comment>
<dbReference type="InterPro" id="IPR028082">
    <property type="entry name" value="Peripla_BP_I"/>
</dbReference>
<organism evidence="5">
    <name type="scientific">Bradyrhizobium quebecense</name>
    <dbReference type="NCBI Taxonomy" id="2748629"/>
    <lineage>
        <taxon>Bacteria</taxon>
        <taxon>Pseudomonadati</taxon>
        <taxon>Pseudomonadota</taxon>
        <taxon>Alphaproteobacteria</taxon>
        <taxon>Hyphomicrobiales</taxon>
        <taxon>Nitrobacteraceae</taxon>
        <taxon>Bradyrhizobium</taxon>
    </lineage>
</organism>
<comment type="caution">
    <text evidence="5">The sequence shown here is derived from an EMBL/GenBank/DDBJ whole genome shotgun (WGS) entry which is preliminary data.</text>
</comment>
<dbReference type="Pfam" id="PF13458">
    <property type="entry name" value="Peripla_BP_6"/>
    <property type="match status" value="1"/>
</dbReference>
<feature type="signal peptide" evidence="3">
    <location>
        <begin position="1"/>
        <end position="22"/>
    </location>
</feature>
<reference evidence="5" key="1">
    <citation type="submission" date="2020-06" db="EMBL/GenBank/DDBJ databases">
        <title>Whole Genome Sequence of Bradyrhizobium sp. Strain 66S1MB.</title>
        <authorList>
            <person name="Bromfield E."/>
            <person name="Cloutier S."/>
        </authorList>
    </citation>
    <scope>NUCLEOTIDE SEQUENCE</scope>
    <source>
        <strain evidence="5">66S1MB</strain>
    </source>
</reference>
<dbReference type="EMBL" id="JABWSX010000001">
    <property type="protein sequence ID" value="NVL06029.1"/>
    <property type="molecule type" value="Genomic_DNA"/>
</dbReference>
<dbReference type="Gene3D" id="3.40.50.2300">
    <property type="match status" value="2"/>
</dbReference>
<protein>
    <submittedName>
        <fullName evidence="5">ABC transporter substrate-binding protein</fullName>
    </submittedName>
</protein>
<evidence type="ECO:0000313" key="5">
    <source>
        <dbReference type="EMBL" id="NVL06029.1"/>
    </source>
</evidence>
<feature type="chain" id="PRO_5036755434" evidence="3">
    <location>
        <begin position="23"/>
        <end position="403"/>
    </location>
</feature>
<dbReference type="RefSeq" id="WP_176529937.1">
    <property type="nucleotide sequence ID" value="NZ_CP088022.1"/>
</dbReference>
<evidence type="ECO:0000259" key="4">
    <source>
        <dbReference type="Pfam" id="PF13458"/>
    </source>
</evidence>
<gene>
    <name evidence="5" type="ORF">HU230_09905</name>
</gene>
<evidence type="ECO:0000256" key="3">
    <source>
        <dbReference type="SAM" id="SignalP"/>
    </source>
</evidence>
<evidence type="ECO:0000256" key="1">
    <source>
        <dbReference type="ARBA" id="ARBA00010062"/>
    </source>
</evidence>
<dbReference type="PANTHER" id="PTHR47235">
    <property type="entry name" value="BLR6548 PROTEIN"/>
    <property type="match status" value="1"/>
</dbReference>
<dbReference type="AlphaFoldDB" id="A0A974ABN8"/>
<dbReference type="SUPFAM" id="SSF53822">
    <property type="entry name" value="Periplasmic binding protein-like I"/>
    <property type="match status" value="1"/>
</dbReference>
<dbReference type="InterPro" id="IPR028081">
    <property type="entry name" value="Leu-bd"/>
</dbReference>
<dbReference type="CDD" id="cd06343">
    <property type="entry name" value="PBP1_ABC_ligand_binding-like"/>
    <property type="match status" value="1"/>
</dbReference>
<proteinExistence type="inferred from homology"/>
<dbReference type="PANTHER" id="PTHR47235:SF1">
    <property type="entry name" value="BLR6548 PROTEIN"/>
    <property type="match status" value="1"/>
</dbReference>
<feature type="domain" description="Leucine-binding protein" evidence="4">
    <location>
        <begin position="35"/>
        <end position="360"/>
    </location>
</feature>
<keyword evidence="2 3" id="KW-0732">Signal</keyword>
<name>A0A974ABN8_9BRAD</name>
<evidence type="ECO:0000256" key="2">
    <source>
        <dbReference type="ARBA" id="ARBA00022729"/>
    </source>
</evidence>
<sequence length="403" mass="43550">MRCITLAAVAALSLVSASAVLAADKKYDPGASDTEIKIGQTMPYSGPASAYGTQGRAEAAYWKMINSQGGINGRKITLLSMDDGYSPPKTVEQTRKLVEQDEILANIGSLGTPTNSSIQKYLNGKKIPHLLISTGASKWNDPKEFPWTTPFYPPYAQEAKIYAKYVAKELPNAKIGVIYQNDDFGKDYLKGFKEGLGEKAGLIVKELSYEVTDPTIDSQIVNLKATGADVLMTITTPKFGAQAIRKVADLGWKPTHFIVSVASSIGGVLEPAGLEASTGLMTALATKVVGDPAWDTDKGVQDYLAFMKQWYPEGNPIDGSNQIGYLSAQFTAIILKNCGDVLTRENLLKQATNLSKISLPLLLPGITVSVSPTDYSTFDTFKLAKFDGKTWKFFGENISTASR</sequence>
<accession>A0A974ABN8</accession>